<evidence type="ECO:0000313" key="4">
    <source>
        <dbReference type="Proteomes" id="UP000054845"/>
    </source>
</evidence>
<feature type="compositionally biased region" description="Low complexity" evidence="1">
    <location>
        <begin position="118"/>
        <end position="140"/>
    </location>
</feature>
<dbReference type="Gene3D" id="3.30.70.330">
    <property type="match status" value="1"/>
</dbReference>
<dbReference type="PANTHER" id="PTHR21678">
    <property type="entry name" value="GROWTH INHIBITION AND DIFFERENTIATION RELATED PROTEIN 88"/>
    <property type="match status" value="1"/>
</dbReference>
<proteinExistence type="predicted"/>
<feature type="compositionally biased region" description="Polar residues" evidence="1">
    <location>
        <begin position="248"/>
        <end position="257"/>
    </location>
</feature>
<dbReference type="Proteomes" id="UP000054845">
    <property type="component" value="Unassembled WGS sequence"/>
</dbReference>
<feature type="region of interest" description="Disordered" evidence="1">
    <location>
        <begin position="103"/>
        <end position="165"/>
    </location>
</feature>
<dbReference type="InterPro" id="IPR053800">
    <property type="entry name" value="Thc1_RRM"/>
</dbReference>
<reference evidence="3 4" key="1">
    <citation type="submission" date="2014-09" db="EMBL/GenBank/DDBJ databases">
        <authorList>
            <person name="Magalhaes I.L.F."/>
            <person name="Oliveira U."/>
            <person name="Santos F.R."/>
            <person name="Vidigal T.H.D.A."/>
            <person name="Brescovit A.D."/>
            <person name="Santos A.J."/>
        </authorList>
    </citation>
    <scope>NUCLEOTIDE SEQUENCE [LARGE SCALE GENOMIC DNA]</scope>
</reference>
<dbReference type="OrthoDB" id="5418203at2759"/>
<dbReference type="InterPro" id="IPR039884">
    <property type="entry name" value="R3HC1/R3HCL"/>
</dbReference>
<organism evidence="3 4">
    <name type="scientific">Ceraceosorus bombacis</name>
    <dbReference type="NCBI Taxonomy" id="401625"/>
    <lineage>
        <taxon>Eukaryota</taxon>
        <taxon>Fungi</taxon>
        <taxon>Dikarya</taxon>
        <taxon>Basidiomycota</taxon>
        <taxon>Ustilaginomycotina</taxon>
        <taxon>Exobasidiomycetes</taxon>
        <taxon>Ceraceosorales</taxon>
        <taxon>Ceraceosoraceae</taxon>
        <taxon>Ceraceosorus</taxon>
    </lineage>
</organism>
<dbReference type="EMBL" id="CCYA01000272">
    <property type="protein sequence ID" value="CEH15768.1"/>
    <property type="molecule type" value="Genomic_DNA"/>
</dbReference>
<evidence type="ECO:0000313" key="3">
    <source>
        <dbReference type="EMBL" id="CEH15768.1"/>
    </source>
</evidence>
<feature type="compositionally biased region" description="Polar residues" evidence="1">
    <location>
        <begin position="214"/>
        <end position="225"/>
    </location>
</feature>
<dbReference type="PANTHER" id="PTHR21678:SF0">
    <property type="entry name" value="C3H1-TYPE DOMAIN-CONTAINING PROTEIN"/>
    <property type="match status" value="1"/>
</dbReference>
<name>A0A0P1BIC0_9BASI</name>
<protein>
    <submittedName>
        <fullName evidence="3">Uncharacterized conserved protein</fullName>
    </submittedName>
</protein>
<dbReference type="Pfam" id="PF22877">
    <property type="entry name" value="RRM_Thc1"/>
    <property type="match status" value="1"/>
</dbReference>
<evidence type="ECO:0000259" key="2">
    <source>
        <dbReference type="Pfam" id="PF22877"/>
    </source>
</evidence>
<sequence length="279" mass="27938">MSASLPLLSPLVTRIIELSGFPPQLKTRDIQAIFAQWEDDRGGFKIKWVDDTTALVIFADAATAKRAYLHTLMSPPPSLMNSTGISAKVRPYDGDDASSIIASVQNRPRGRSNAGAVAEPAYGGSPSASPAQAVASPRSANRGLQSLGHRRAGSGSNPSSLPPKPLAAALYDAANGGPSPAHHLANAVAAEEEAHGPEALASIQAAGGVLPGASINSNGSKSTSPRAAPSIPGAPASLPPNPLAAASQARTSPQTSKLGAAADIVSATPSGSSAGRVGA</sequence>
<accession>A0A0P1BIC0</accession>
<feature type="region of interest" description="Disordered" evidence="1">
    <location>
        <begin position="214"/>
        <end position="279"/>
    </location>
</feature>
<feature type="domain" description="Thc1 RRM" evidence="2">
    <location>
        <begin position="37"/>
        <end position="73"/>
    </location>
</feature>
<keyword evidence="4" id="KW-1185">Reference proteome</keyword>
<evidence type="ECO:0000256" key="1">
    <source>
        <dbReference type="SAM" id="MobiDB-lite"/>
    </source>
</evidence>
<dbReference type="AlphaFoldDB" id="A0A0P1BIC0"/>
<dbReference type="InterPro" id="IPR012677">
    <property type="entry name" value="Nucleotide-bd_a/b_plait_sf"/>
</dbReference>